<name>A0ABS2DRK5_9BURK</name>
<gene>
    <name evidence="2" type="ORF">H6A60_05540</name>
</gene>
<reference evidence="2 3" key="1">
    <citation type="journal article" date="2021" name="Sci. Rep.">
        <title>The distribution of antibiotic resistance genes in chicken gut microbiota commensals.</title>
        <authorList>
            <person name="Juricova H."/>
            <person name="Matiasovicova J."/>
            <person name="Kubasova T."/>
            <person name="Cejkova D."/>
            <person name="Rychlik I."/>
        </authorList>
    </citation>
    <scope>NUCLEOTIDE SEQUENCE [LARGE SCALE GENOMIC DNA]</scope>
    <source>
        <strain evidence="2 3">An829</strain>
    </source>
</reference>
<evidence type="ECO:0000313" key="3">
    <source>
        <dbReference type="Proteomes" id="UP000715095"/>
    </source>
</evidence>
<evidence type="ECO:0000256" key="1">
    <source>
        <dbReference type="SAM" id="MobiDB-lite"/>
    </source>
</evidence>
<dbReference type="EMBL" id="JACJJC010000007">
    <property type="protein sequence ID" value="MBM6703946.1"/>
    <property type="molecule type" value="Genomic_DNA"/>
</dbReference>
<comment type="caution">
    <text evidence="2">The sequence shown here is derived from an EMBL/GenBank/DDBJ whole genome shotgun (WGS) entry which is preliminary data.</text>
</comment>
<accession>A0ABS2DRK5</accession>
<proteinExistence type="predicted"/>
<keyword evidence="3" id="KW-1185">Reference proteome</keyword>
<organism evidence="2 3">
    <name type="scientific">Sutterella massiliensis</name>
    <dbReference type="NCBI Taxonomy" id="1816689"/>
    <lineage>
        <taxon>Bacteria</taxon>
        <taxon>Pseudomonadati</taxon>
        <taxon>Pseudomonadota</taxon>
        <taxon>Betaproteobacteria</taxon>
        <taxon>Burkholderiales</taxon>
        <taxon>Sutterellaceae</taxon>
        <taxon>Sutterella</taxon>
    </lineage>
</organism>
<dbReference type="Proteomes" id="UP000715095">
    <property type="component" value="Unassembled WGS sequence"/>
</dbReference>
<evidence type="ECO:0000313" key="2">
    <source>
        <dbReference type="EMBL" id="MBM6703946.1"/>
    </source>
</evidence>
<protein>
    <submittedName>
        <fullName evidence="2">Uncharacterized protein</fullName>
    </submittedName>
</protein>
<dbReference type="RefSeq" id="WP_205102421.1">
    <property type="nucleotide sequence ID" value="NZ_JACJJC010000007.1"/>
</dbReference>
<sequence>MTEKSFEIRAWTDEDFAGEANATRAPLAASGAIEFDSTGGFAFEAAAYDADDVTFTAGVERRAAMQRAEHKPRGMENASQRAPERKRVKTSFGAFAIDVDAAELPGALRAILAAMPDSANDLAESKESAVREALAGLSGLDECVIGKLARDASAAVRRALCGNDDAMARLDEEARQALRESIA</sequence>
<feature type="region of interest" description="Disordered" evidence="1">
    <location>
        <begin position="66"/>
        <end position="86"/>
    </location>
</feature>